<comment type="caution">
    <text evidence="1">The sequence shown here is derived from an EMBL/GenBank/DDBJ whole genome shotgun (WGS) entry which is preliminary data.</text>
</comment>
<organism evidence="1 2">
    <name type="scientific">Phyllostomus discolor</name>
    <name type="common">pale spear-nosed bat</name>
    <dbReference type="NCBI Taxonomy" id="89673"/>
    <lineage>
        <taxon>Eukaryota</taxon>
        <taxon>Metazoa</taxon>
        <taxon>Chordata</taxon>
        <taxon>Craniata</taxon>
        <taxon>Vertebrata</taxon>
        <taxon>Euteleostomi</taxon>
        <taxon>Mammalia</taxon>
        <taxon>Eutheria</taxon>
        <taxon>Laurasiatheria</taxon>
        <taxon>Chiroptera</taxon>
        <taxon>Yangochiroptera</taxon>
        <taxon>Phyllostomidae</taxon>
        <taxon>Phyllostominae</taxon>
        <taxon>Phyllostomus</taxon>
    </lineage>
</organism>
<reference evidence="1 2" key="1">
    <citation type="journal article" date="2020" name="Nature">
        <title>Six reference-quality genomes reveal evolution of bat adaptations.</title>
        <authorList>
            <person name="Jebb D."/>
            <person name="Huang Z."/>
            <person name="Pippel M."/>
            <person name="Hughes G.M."/>
            <person name="Lavrichenko K."/>
            <person name="Devanna P."/>
            <person name="Winkler S."/>
            <person name="Jermiin L.S."/>
            <person name="Skirmuntt E.C."/>
            <person name="Katzourakis A."/>
            <person name="Burkitt-Gray L."/>
            <person name="Ray D.A."/>
            <person name="Sullivan K.A.M."/>
            <person name="Roscito J.G."/>
            <person name="Kirilenko B.M."/>
            <person name="Davalos L.M."/>
            <person name="Corthals A.P."/>
            <person name="Power M.L."/>
            <person name="Jones G."/>
            <person name="Ransome R.D."/>
            <person name="Dechmann D.K.N."/>
            <person name="Locatelli A.G."/>
            <person name="Puechmaille S.J."/>
            <person name="Fedrigo O."/>
            <person name="Jarvis E.D."/>
            <person name="Hiller M."/>
            <person name="Vernes S.C."/>
            <person name="Myers E.W."/>
            <person name="Teeling E.C."/>
        </authorList>
    </citation>
    <scope>NUCLEOTIDE SEQUENCE [LARGE SCALE GENOMIC DNA]</scope>
    <source>
        <strain evidence="1">Bat1K_MPI-CBG_1</strain>
    </source>
</reference>
<proteinExistence type="predicted"/>
<evidence type="ECO:0000313" key="1">
    <source>
        <dbReference type="EMBL" id="KAF6125437.1"/>
    </source>
</evidence>
<accession>A0A834ET59</accession>
<dbReference type="EMBL" id="JABVXQ010000002">
    <property type="protein sequence ID" value="KAF6125437.1"/>
    <property type="molecule type" value="Genomic_DNA"/>
</dbReference>
<protein>
    <submittedName>
        <fullName evidence="1">Uncharacterized protein</fullName>
    </submittedName>
</protein>
<evidence type="ECO:0000313" key="2">
    <source>
        <dbReference type="Proteomes" id="UP000664940"/>
    </source>
</evidence>
<gene>
    <name evidence="1" type="ORF">HJG60_009880</name>
</gene>
<sequence length="149" mass="16122">MSVGTETSGPGTFWPVAWAHALHGAWPWLVPLVTFPSTRPGWDGRPGQTASPSRCPLSESCPNWRRVIPQTPRVSRTCSKINMGEFGEFESQFPENCGCPGGKGPCFFPPSPNSHFPDFLYGQIPAGQIYSTKGRTLTMGKGLSLPCAP</sequence>
<dbReference type="Proteomes" id="UP000664940">
    <property type="component" value="Unassembled WGS sequence"/>
</dbReference>
<name>A0A834ET59_9CHIR</name>
<dbReference type="AlphaFoldDB" id="A0A834ET59"/>